<reference evidence="4 5" key="1">
    <citation type="journal article" date="2011" name="PLoS Pathog.">
        <title>Endophytic Life Strategies Decoded by Genome and Transcriptome Analyses of the Mutualistic Root Symbiont Piriformospora indica.</title>
        <authorList>
            <person name="Zuccaro A."/>
            <person name="Lahrmann U."/>
            <person name="Guldener U."/>
            <person name="Langen G."/>
            <person name="Pfiffi S."/>
            <person name="Biedenkopf D."/>
            <person name="Wong P."/>
            <person name="Samans B."/>
            <person name="Grimm C."/>
            <person name="Basiewicz M."/>
            <person name="Murat C."/>
            <person name="Martin F."/>
            <person name="Kogel K.H."/>
        </authorList>
    </citation>
    <scope>NUCLEOTIDE SEQUENCE [LARGE SCALE GENOMIC DNA]</scope>
    <source>
        <strain evidence="4 5">DSM 11827</strain>
    </source>
</reference>
<dbReference type="InterPro" id="IPR013087">
    <property type="entry name" value="Znf_C2H2_type"/>
</dbReference>
<dbReference type="eggNOG" id="ENOG502S48N">
    <property type="taxonomic scope" value="Eukaryota"/>
</dbReference>
<proteinExistence type="predicted"/>
<dbReference type="PANTHER" id="PTHR36167">
    <property type="entry name" value="C2H2 FINGER DOMAIN TRANSCRIPTION FACTOR (EUROFUNG)-RELATED"/>
    <property type="match status" value="1"/>
</dbReference>
<evidence type="ECO:0000256" key="1">
    <source>
        <dbReference type="PROSITE-ProRule" id="PRU00042"/>
    </source>
</evidence>
<dbReference type="AlphaFoldDB" id="G4TIN3"/>
<feature type="compositionally biased region" description="Polar residues" evidence="2">
    <location>
        <begin position="444"/>
        <end position="455"/>
    </location>
</feature>
<dbReference type="Proteomes" id="UP000007148">
    <property type="component" value="Unassembled WGS sequence"/>
</dbReference>
<evidence type="ECO:0000313" key="5">
    <source>
        <dbReference type="Proteomes" id="UP000007148"/>
    </source>
</evidence>
<dbReference type="HOGENOM" id="CLU_284841_0_0_1"/>
<protein>
    <submittedName>
        <fullName evidence="4">Related to putative transcriptional regulator</fullName>
    </submittedName>
</protein>
<keyword evidence="1" id="KW-0863">Zinc-finger</keyword>
<feature type="region of interest" description="Disordered" evidence="2">
    <location>
        <begin position="369"/>
        <end position="456"/>
    </location>
</feature>
<dbReference type="GO" id="GO:0006355">
    <property type="term" value="P:regulation of DNA-templated transcription"/>
    <property type="evidence" value="ECO:0007669"/>
    <property type="project" value="InterPro"/>
</dbReference>
<keyword evidence="1" id="KW-0479">Metal-binding</keyword>
<dbReference type="PANTHER" id="PTHR36167:SF3">
    <property type="entry name" value="C2H2 FINGER DOMAIN TRANSCRIPTION FACTOR (EUROFUNG)-RELATED"/>
    <property type="match status" value="1"/>
</dbReference>
<dbReference type="OrthoDB" id="1939603at2759"/>
<feature type="compositionally biased region" description="Polar residues" evidence="2">
    <location>
        <begin position="700"/>
        <end position="724"/>
    </location>
</feature>
<dbReference type="GO" id="GO:0008270">
    <property type="term" value="F:zinc ion binding"/>
    <property type="evidence" value="ECO:0007669"/>
    <property type="project" value="UniProtKB-KW"/>
</dbReference>
<sequence>MSGGSSGAGTLSHYPPVVHYNPHLPSSYPDRPFASSSPTDSSPSGSPFHPDHRTLARISTTTRPLFLAQHSTPLTPTNLESLSLASPVVTAQPPPAPHAFVDKIVAHPPPPPPMAYVSPHHAHYSFPTVYNPHEVGAHRHQLQGSGYAYYPHPYDYSTDSYRMNPGQTSGVVDESQPSSSYETPPLVLGHFTPTSQVPSGGGGVWSPVESPHYGPGAPGQVGHHSHRPPIQTQLLLANAMPITTDIVSPTHGSMEGSVAASASFVPGMVRQYGNPTTSATAHGSGGQYAHGFSHPLATIASSQPLNQGEGITIPVQNQSSSFTPVGVPVSTSTMGPIMGTQTEQQIVKTEQQATHEGEVEGQQYAQVEQNQSVQQQMDGNVPRSSPDGPEVPRSIDPARELVSTDKIDEPPRDERHSTQGETTSAGQKTELNGDSVHNVGAPMGSSSQHAPQPTDKSIDVETRYTDVAVAQPTALVSRDENERFDRNQVDACRDERANVVSRGADNSTEDAFNSQDSTLKAQTANQSGSTHHSSTTDPHDPSSLGHDTRHTLPDAGVAPTAHVNSIHTTGISTHVDIDHSYSVPLQTPATPHHDMQAISSAPFHHPFNNHTSHVSGYSYEPAPTFIPSTSFNPHLPNMSPRPEWRRGSHPEYGTSQSNRGSPLLPRDDIRIQQQHQQHQQHLARSVSPAPAQTLVHRHSLPTSSLSHNLGSMSTRVSPHSSPSLQGGAASSVYYNTSARLVPAAFNGSPPNGSGSSGSSTPPIVPQDSSSSMALYQPVVPGPSAPAHFHVTTPSTFDSSLDQRPPYEPAFSAFHGPSSAPQQAYGVRAGDPVYYPPPGQYPGEVNYPSTTPGPRHFDPLARRTSTSPAPPMIAGLKRTREEEWAADAAEREAQRRRLSSYSQTGQAMHSVHFTYPSSPSLATPEMGVIRVESSQGHGPTLKEMGIRDAVSESLHGGSAYMKRPDGFSRDGPETSYSFISLPGNTIRKRPRRKFEEITRNYVCNWPDCTKAYGTLNHLNAHVTMQKHGPKRTPAEFKELRKIWRKQKREQHQQHQGPSHAVATAVHRASSELPADDDGGDDDDTGSLYGP</sequence>
<feature type="domain" description="C2H2-type" evidence="3">
    <location>
        <begin position="1000"/>
        <end position="1031"/>
    </location>
</feature>
<feature type="compositionally biased region" description="Polar residues" evidence="2">
    <location>
        <begin position="504"/>
        <end position="536"/>
    </location>
</feature>
<feature type="compositionally biased region" description="Low complexity" evidence="2">
    <location>
        <begin position="746"/>
        <end position="761"/>
    </location>
</feature>
<keyword evidence="1" id="KW-0862">Zinc</keyword>
<keyword evidence="5" id="KW-1185">Reference proteome</keyword>
<dbReference type="PROSITE" id="PS50157">
    <property type="entry name" value="ZINC_FINGER_C2H2_2"/>
    <property type="match status" value="1"/>
</dbReference>
<comment type="caution">
    <text evidence="4">The sequence shown here is derived from an EMBL/GenBank/DDBJ whole genome shotgun (WGS) entry which is preliminary data.</text>
</comment>
<feature type="region of interest" description="Disordered" evidence="2">
    <location>
        <begin position="1"/>
        <end position="52"/>
    </location>
</feature>
<dbReference type="InterPro" id="IPR039327">
    <property type="entry name" value="CON7-like"/>
</dbReference>
<dbReference type="Gene3D" id="3.30.160.60">
    <property type="entry name" value="Classic Zinc Finger"/>
    <property type="match status" value="1"/>
</dbReference>
<feature type="compositionally biased region" description="Basic and acidic residues" evidence="2">
    <location>
        <begin position="396"/>
        <end position="418"/>
    </location>
</feature>
<feature type="region of interest" description="Disordered" evidence="2">
    <location>
        <begin position="495"/>
        <end position="556"/>
    </location>
</feature>
<dbReference type="PROSITE" id="PS00028">
    <property type="entry name" value="ZINC_FINGER_C2H2_1"/>
    <property type="match status" value="1"/>
</dbReference>
<organism evidence="4 5">
    <name type="scientific">Serendipita indica (strain DSM 11827)</name>
    <name type="common">Root endophyte fungus</name>
    <name type="synonym">Piriformospora indica</name>
    <dbReference type="NCBI Taxonomy" id="1109443"/>
    <lineage>
        <taxon>Eukaryota</taxon>
        <taxon>Fungi</taxon>
        <taxon>Dikarya</taxon>
        <taxon>Basidiomycota</taxon>
        <taxon>Agaricomycotina</taxon>
        <taxon>Agaricomycetes</taxon>
        <taxon>Sebacinales</taxon>
        <taxon>Serendipitaceae</taxon>
        <taxon>Serendipita</taxon>
    </lineage>
</organism>
<dbReference type="STRING" id="1109443.G4TIN3"/>
<feature type="region of interest" description="Disordered" evidence="2">
    <location>
        <begin position="1045"/>
        <end position="1089"/>
    </location>
</feature>
<dbReference type="InParanoid" id="G4TIN3"/>
<dbReference type="EMBL" id="CAFZ01000109">
    <property type="protein sequence ID" value="CCA71176.1"/>
    <property type="molecule type" value="Genomic_DNA"/>
</dbReference>
<feature type="compositionally biased region" description="Polar residues" evidence="2">
    <location>
        <begin position="419"/>
        <end position="432"/>
    </location>
</feature>
<evidence type="ECO:0000259" key="3">
    <source>
        <dbReference type="PROSITE" id="PS50157"/>
    </source>
</evidence>
<feature type="compositionally biased region" description="Low complexity" evidence="2">
    <location>
        <begin position="35"/>
        <end position="47"/>
    </location>
</feature>
<evidence type="ECO:0000256" key="2">
    <source>
        <dbReference type="SAM" id="MobiDB-lite"/>
    </source>
</evidence>
<feature type="compositionally biased region" description="Acidic residues" evidence="2">
    <location>
        <begin position="1072"/>
        <end position="1083"/>
    </location>
</feature>
<evidence type="ECO:0000313" key="4">
    <source>
        <dbReference type="EMBL" id="CCA71176.1"/>
    </source>
</evidence>
<accession>G4TIN3</accession>
<feature type="region of interest" description="Disordered" evidence="2">
    <location>
        <begin position="630"/>
        <end position="727"/>
    </location>
</feature>
<name>G4TIN3_SERID</name>
<feature type="region of interest" description="Disordered" evidence="2">
    <location>
        <begin position="745"/>
        <end position="770"/>
    </location>
</feature>
<gene>
    <name evidence="4" type="ORF">PIIN_05112</name>
</gene>